<dbReference type="InterPro" id="IPR037198">
    <property type="entry name" value="MutL_C_sf"/>
</dbReference>
<sequence>MLRIAPLPEDAVSQLHSSKHITSLEGVVIALLENSLDSGASKVEVTVNFRRGACTVEDNGFGIPTTEFGEDGGLGKPYHTSKHGVDGLHGHAGLFLSSLGAVSLLMISSLASGANEQATVILHQGRVVNRHVPSLPVHRLHTPENRGTKATVRDLFGNMPVRIKQRDLNLSVSSGTAKMWQILKLKIVALLLAWPKGCAIRLLDGETDDVIMVINGSRPGMSGELTEKALENLEGKRPKLDVRDSLSFLFQGRLVTQQSRYNWIPVSAFMPQISLRGTICLDPSPNKQTQFINIGIHHSLSLECYEAVNKVFAQSRFPIEERCRVPELRLAKGWNNDQDVDDGSKAEKQPRTQKRVDKWPMFIFHLQLKDQDHKRLDPDNLNEGLLKLVVDILEATVTKWLTAHNFKPRNRKRGKDDDEGIRPPVRASVRTPSPRLQTPDAWRSLTTSNSNVSRPRLRGQPRSQKLAYLREVATSNQVFDTWSRIKAGRTESTLKNPTAAKLKPRTTVILRPKSSVGESSHISSPPAFNVGDLDGRGHRRQGRDNSLNSRPYSREQEISSDDFGSVDEEALLACEADIGTQISFQSETPAAIINNTQVMAVNKETKDKASNGTDPNTKRLSRIISQTGIVLPSTKVIGKDAPETNPKSEAAAVSTYLLSKRRPISLSKRVASSSAPTESKWFSGFLKEWNNPVFTKQCEEPVRLLSMNDLKLEATRNSSRGCETDLSRYFGAAGAAGSQKLSKAGLKRAQVIRQVDGKFILCRLASPGFDTAAEVLALVDQHAVSERILLETLLSELCAHSKQSSGEPLLMTNLKQTSSIETALLEQSLSFEISEEEKDMFTIHAGHFARWGIMYDLFAIVTKTPTTQLPELFGCRRIIVRALPPVIAERCSLVPSLLIDLLRSEVWAVGETPRRTIKPPNHRNIDLSGTKESHGWLADISSCPQGLLDMIKSRACRSAIMFNDQLSVEQCQWLLDDVSNCAFPFICAHGRVSMVPLLELKDGDEGSGLDGLGLGKPNESGSDQGVDAYMKWMARS</sequence>
<dbReference type="SUPFAM" id="SSF55874">
    <property type="entry name" value="ATPase domain of HSP90 chaperone/DNA topoisomerase II/histidine kinase"/>
    <property type="match status" value="1"/>
</dbReference>
<dbReference type="GO" id="GO:0140664">
    <property type="term" value="F:ATP-dependent DNA damage sensor activity"/>
    <property type="evidence" value="ECO:0007669"/>
    <property type="project" value="InterPro"/>
</dbReference>
<evidence type="ECO:0000313" key="5">
    <source>
        <dbReference type="Proteomes" id="UP001303373"/>
    </source>
</evidence>
<evidence type="ECO:0000256" key="1">
    <source>
        <dbReference type="ARBA" id="ARBA00006082"/>
    </source>
</evidence>
<feature type="region of interest" description="Disordered" evidence="2">
    <location>
        <begin position="408"/>
        <end position="464"/>
    </location>
</feature>
<dbReference type="PANTHER" id="PTHR10073:SF47">
    <property type="entry name" value="DNA MISMATCH REPAIR PROTEIN MLH3"/>
    <property type="match status" value="1"/>
</dbReference>
<dbReference type="GO" id="GO:0006298">
    <property type="term" value="P:mismatch repair"/>
    <property type="evidence" value="ECO:0007669"/>
    <property type="project" value="InterPro"/>
</dbReference>
<dbReference type="InterPro" id="IPR014790">
    <property type="entry name" value="MutL_C"/>
</dbReference>
<dbReference type="EMBL" id="CP138581">
    <property type="protein sequence ID" value="WPG98544.1"/>
    <property type="molecule type" value="Genomic_DNA"/>
</dbReference>
<evidence type="ECO:0000256" key="2">
    <source>
        <dbReference type="SAM" id="MobiDB-lite"/>
    </source>
</evidence>
<name>A0AAQ3R834_9PEZI</name>
<dbReference type="InterPro" id="IPR036890">
    <property type="entry name" value="HATPase_C_sf"/>
</dbReference>
<evidence type="ECO:0000259" key="3">
    <source>
        <dbReference type="SMART" id="SM00853"/>
    </source>
</evidence>
<dbReference type="AlphaFoldDB" id="A0AAQ3R834"/>
<dbReference type="InterPro" id="IPR038973">
    <property type="entry name" value="MutL/Mlh/Pms-like"/>
</dbReference>
<feature type="compositionally biased region" description="Polar residues" evidence="2">
    <location>
        <begin position="444"/>
        <end position="453"/>
    </location>
</feature>
<proteinExistence type="inferred from homology"/>
<dbReference type="Proteomes" id="UP001303373">
    <property type="component" value="Chromosome 2"/>
</dbReference>
<dbReference type="InterPro" id="IPR042120">
    <property type="entry name" value="MutL_C_dimsub"/>
</dbReference>
<dbReference type="GO" id="GO:0005524">
    <property type="term" value="F:ATP binding"/>
    <property type="evidence" value="ECO:0007669"/>
    <property type="project" value="InterPro"/>
</dbReference>
<dbReference type="Gene3D" id="3.30.1540.20">
    <property type="entry name" value="MutL, C-terminal domain, dimerisation subdomain"/>
    <property type="match status" value="2"/>
</dbReference>
<dbReference type="SUPFAM" id="SSF118116">
    <property type="entry name" value="DNA mismatch repair protein MutL"/>
    <property type="match status" value="1"/>
</dbReference>
<accession>A0AAQ3R834</accession>
<dbReference type="SMART" id="SM00853">
    <property type="entry name" value="MutL_C"/>
    <property type="match status" value="1"/>
</dbReference>
<dbReference type="PANTHER" id="PTHR10073">
    <property type="entry name" value="DNA MISMATCH REPAIR PROTEIN MLH, PMS, MUTL"/>
    <property type="match status" value="1"/>
</dbReference>
<dbReference type="GO" id="GO:0016887">
    <property type="term" value="F:ATP hydrolysis activity"/>
    <property type="evidence" value="ECO:0007669"/>
    <property type="project" value="InterPro"/>
</dbReference>
<feature type="compositionally biased region" description="Basic and acidic residues" evidence="2">
    <location>
        <begin position="342"/>
        <end position="353"/>
    </location>
</feature>
<protein>
    <recommendedName>
        <fullName evidence="3">MutL C-terminal dimerisation domain-containing protein</fullName>
    </recommendedName>
</protein>
<evidence type="ECO:0000313" key="4">
    <source>
        <dbReference type="EMBL" id="WPG98544.1"/>
    </source>
</evidence>
<dbReference type="GO" id="GO:0032300">
    <property type="term" value="C:mismatch repair complex"/>
    <property type="evidence" value="ECO:0007669"/>
    <property type="project" value="InterPro"/>
</dbReference>
<organism evidence="4 5">
    <name type="scientific">Acrodontium crateriforme</name>
    <dbReference type="NCBI Taxonomy" id="150365"/>
    <lineage>
        <taxon>Eukaryota</taxon>
        <taxon>Fungi</taxon>
        <taxon>Dikarya</taxon>
        <taxon>Ascomycota</taxon>
        <taxon>Pezizomycotina</taxon>
        <taxon>Dothideomycetes</taxon>
        <taxon>Dothideomycetidae</taxon>
        <taxon>Mycosphaerellales</taxon>
        <taxon>Teratosphaeriaceae</taxon>
        <taxon>Acrodontium</taxon>
    </lineage>
</organism>
<feature type="region of interest" description="Disordered" evidence="2">
    <location>
        <begin position="493"/>
        <end position="563"/>
    </location>
</feature>
<dbReference type="Gene3D" id="3.30.565.10">
    <property type="entry name" value="Histidine kinase-like ATPase, C-terminal domain"/>
    <property type="match status" value="1"/>
</dbReference>
<dbReference type="Pfam" id="PF13589">
    <property type="entry name" value="HATPase_c_3"/>
    <property type="match status" value="1"/>
</dbReference>
<feature type="domain" description="MutL C-terminal dimerisation" evidence="3">
    <location>
        <begin position="751"/>
        <end position="966"/>
    </location>
</feature>
<gene>
    <name evidence="4" type="ORF">R9X50_00133600</name>
</gene>
<comment type="similarity">
    <text evidence="1">Belongs to the DNA mismatch repair MutL/HexB family.</text>
</comment>
<feature type="region of interest" description="Disordered" evidence="2">
    <location>
        <begin position="334"/>
        <end position="353"/>
    </location>
</feature>
<keyword evidence="5" id="KW-1185">Reference proteome</keyword>
<reference evidence="4 5" key="1">
    <citation type="submission" date="2023-11" db="EMBL/GenBank/DDBJ databases">
        <title>An acidophilic fungus is an integral part of prey digestion in a carnivorous sundew plant.</title>
        <authorList>
            <person name="Tsai I.J."/>
        </authorList>
    </citation>
    <scope>NUCLEOTIDE SEQUENCE [LARGE SCALE GENOMIC DNA]</scope>
    <source>
        <strain evidence="4">169a</strain>
    </source>
</reference>